<feature type="region of interest" description="Disordered" evidence="6">
    <location>
        <begin position="333"/>
        <end position="422"/>
    </location>
</feature>
<dbReference type="InterPro" id="IPR051000">
    <property type="entry name" value="Homeobox_DNA-bind_prot"/>
</dbReference>
<dbReference type="GO" id="GO:0030154">
    <property type="term" value="P:cell differentiation"/>
    <property type="evidence" value="ECO:0007669"/>
    <property type="project" value="TreeGrafter"/>
</dbReference>
<keyword evidence="9" id="KW-1185">Reference proteome</keyword>
<keyword evidence="3 4" id="KW-0539">Nucleus</keyword>
<accession>A0AA39QNU4</accession>
<feature type="region of interest" description="Disordered" evidence="6">
    <location>
        <begin position="214"/>
        <end position="288"/>
    </location>
</feature>
<protein>
    <submittedName>
        <fullName evidence="8">Homeodomain transcription factor</fullName>
    </submittedName>
</protein>
<dbReference type="PROSITE" id="PS50071">
    <property type="entry name" value="HOMEOBOX_2"/>
    <property type="match status" value="3"/>
</dbReference>
<dbReference type="PROSITE" id="PS00027">
    <property type="entry name" value="HOMEOBOX_1"/>
    <property type="match status" value="3"/>
</dbReference>
<feature type="DNA-binding region" description="Homeobox" evidence="4">
    <location>
        <begin position="141"/>
        <end position="200"/>
    </location>
</feature>
<feature type="compositionally biased region" description="Low complexity" evidence="6">
    <location>
        <begin position="269"/>
        <end position="279"/>
    </location>
</feature>
<feature type="domain" description="Homeobox" evidence="7">
    <location>
        <begin position="277"/>
        <end position="337"/>
    </location>
</feature>
<feature type="region of interest" description="Disordered" evidence="6">
    <location>
        <begin position="57"/>
        <end position="104"/>
    </location>
</feature>
<feature type="compositionally biased region" description="Low complexity" evidence="6">
    <location>
        <begin position="360"/>
        <end position="373"/>
    </location>
</feature>
<proteinExistence type="predicted"/>
<dbReference type="CDD" id="cd00086">
    <property type="entry name" value="homeodomain"/>
    <property type="match status" value="3"/>
</dbReference>
<dbReference type="AlphaFoldDB" id="A0AA39QNU4"/>
<sequence length="465" mass="52191">MPPSTTDRPKKPRNRHSPHQLAALNELYERDEHPALEVRTSLAEQLGMETKTVNSWFQNKRASTKKRTVAQRSLPYDSPHMNPQLTSNSSSASTTPRPSELGDYQDDDYLLGAFSSPYHFFTHLTSVTEPPSFNIESDSMPRRLRLRPTTDQADELKRAYSVNPHPTTEQRQALAERTGMRYQSVTNWFQNQRSLAKKRKEDDPEAPIPAEYSAESRSYSAFPPANRHPSLALPPASNHPSLALSRGRRSPSAQSSTQDDSPPRRSSSRRSATPYSMSSRLRRARPEPHQLEALKGLFDKNPTPTIEERSILAHEIGMDLGKVTNWFRNLRQTSRRRAKKSGSGDDDDDYGFPYSSQLHSASVSRYGSPSSSSDDAMDYDEEPHPTVGHSDDIGSDEEIQEAVTPSPSPSPPPRTMPSPSRQSFAVPLDALINCVELERATMKFTSGIKAEDAFLLLSFQQQYVH</sequence>
<feature type="compositionally biased region" description="Polar residues" evidence="6">
    <location>
        <begin position="81"/>
        <end position="97"/>
    </location>
</feature>
<evidence type="ECO:0000313" key="9">
    <source>
        <dbReference type="Proteomes" id="UP001175228"/>
    </source>
</evidence>
<feature type="region of interest" description="Disordered" evidence="6">
    <location>
        <begin position="156"/>
        <end position="176"/>
    </location>
</feature>
<dbReference type="SUPFAM" id="SSF46689">
    <property type="entry name" value="Homeodomain-like"/>
    <property type="match status" value="3"/>
</dbReference>
<feature type="DNA-binding region" description="Homeobox" evidence="4">
    <location>
        <begin position="279"/>
        <end position="338"/>
    </location>
</feature>
<evidence type="ECO:0000256" key="2">
    <source>
        <dbReference type="ARBA" id="ARBA00023155"/>
    </source>
</evidence>
<evidence type="ECO:0000259" key="7">
    <source>
        <dbReference type="PROSITE" id="PS50071"/>
    </source>
</evidence>
<evidence type="ECO:0000256" key="3">
    <source>
        <dbReference type="ARBA" id="ARBA00023242"/>
    </source>
</evidence>
<dbReference type="SMART" id="SM00389">
    <property type="entry name" value="HOX"/>
    <property type="match status" value="3"/>
</dbReference>
<dbReference type="Pfam" id="PF00046">
    <property type="entry name" value="Homeodomain"/>
    <property type="match status" value="3"/>
</dbReference>
<dbReference type="InterPro" id="IPR009057">
    <property type="entry name" value="Homeodomain-like_sf"/>
</dbReference>
<dbReference type="GO" id="GO:0000978">
    <property type="term" value="F:RNA polymerase II cis-regulatory region sequence-specific DNA binding"/>
    <property type="evidence" value="ECO:0007669"/>
    <property type="project" value="TreeGrafter"/>
</dbReference>
<gene>
    <name evidence="8" type="ORF">EDD18DRAFT_1304532</name>
</gene>
<dbReference type="EMBL" id="JAUEPU010000001">
    <property type="protein sequence ID" value="KAK0505734.1"/>
    <property type="molecule type" value="Genomic_DNA"/>
</dbReference>
<dbReference type="InterPro" id="IPR017970">
    <property type="entry name" value="Homeobox_CS"/>
</dbReference>
<evidence type="ECO:0000256" key="4">
    <source>
        <dbReference type="PROSITE-ProRule" id="PRU00108"/>
    </source>
</evidence>
<evidence type="ECO:0000256" key="5">
    <source>
        <dbReference type="RuleBase" id="RU000682"/>
    </source>
</evidence>
<reference evidence="8" key="1">
    <citation type="submission" date="2023-06" db="EMBL/GenBank/DDBJ databases">
        <authorList>
            <consortium name="Lawrence Berkeley National Laboratory"/>
            <person name="Ahrendt S."/>
            <person name="Sahu N."/>
            <person name="Indic B."/>
            <person name="Wong-Bajracharya J."/>
            <person name="Merenyi Z."/>
            <person name="Ke H.-M."/>
            <person name="Monk M."/>
            <person name="Kocsube S."/>
            <person name="Drula E."/>
            <person name="Lipzen A."/>
            <person name="Balint B."/>
            <person name="Henrissat B."/>
            <person name="Andreopoulos B."/>
            <person name="Martin F.M."/>
            <person name="Harder C.B."/>
            <person name="Rigling D."/>
            <person name="Ford K.L."/>
            <person name="Foster G.D."/>
            <person name="Pangilinan J."/>
            <person name="Papanicolaou A."/>
            <person name="Barry K."/>
            <person name="LaButti K."/>
            <person name="Viragh M."/>
            <person name="Koriabine M."/>
            <person name="Yan M."/>
            <person name="Riley R."/>
            <person name="Champramary S."/>
            <person name="Plett K.L."/>
            <person name="Tsai I.J."/>
            <person name="Slot J."/>
            <person name="Sipos G."/>
            <person name="Plett J."/>
            <person name="Nagy L.G."/>
            <person name="Grigoriev I.V."/>
        </authorList>
    </citation>
    <scope>NUCLEOTIDE SEQUENCE</scope>
    <source>
        <strain evidence="8">HWK02</strain>
    </source>
</reference>
<name>A0AA39QNU4_9AGAR</name>
<evidence type="ECO:0000256" key="6">
    <source>
        <dbReference type="SAM" id="MobiDB-lite"/>
    </source>
</evidence>
<keyword evidence="2 4" id="KW-0371">Homeobox</keyword>
<keyword evidence="1 4" id="KW-0238">DNA-binding</keyword>
<evidence type="ECO:0000256" key="1">
    <source>
        <dbReference type="ARBA" id="ARBA00023125"/>
    </source>
</evidence>
<dbReference type="GO" id="GO:0000981">
    <property type="term" value="F:DNA-binding transcription factor activity, RNA polymerase II-specific"/>
    <property type="evidence" value="ECO:0007669"/>
    <property type="project" value="InterPro"/>
</dbReference>
<dbReference type="PANTHER" id="PTHR24324:SF9">
    <property type="entry name" value="HOMEOBOX DOMAIN-CONTAINING PROTEIN"/>
    <property type="match status" value="1"/>
</dbReference>
<feature type="domain" description="Homeobox" evidence="7">
    <location>
        <begin position="139"/>
        <end position="199"/>
    </location>
</feature>
<organism evidence="8 9">
    <name type="scientific">Armillaria luteobubalina</name>
    <dbReference type="NCBI Taxonomy" id="153913"/>
    <lineage>
        <taxon>Eukaryota</taxon>
        <taxon>Fungi</taxon>
        <taxon>Dikarya</taxon>
        <taxon>Basidiomycota</taxon>
        <taxon>Agaricomycotina</taxon>
        <taxon>Agaricomycetes</taxon>
        <taxon>Agaricomycetidae</taxon>
        <taxon>Agaricales</taxon>
        <taxon>Marasmiineae</taxon>
        <taxon>Physalacriaceae</taxon>
        <taxon>Armillaria</taxon>
    </lineage>
</organism>
<dbReference type="GO" id="GO:0005634">
    <property type="term" value="C:nucleus"/>
    <property type="evidence" value="ECO:0007669"/>
    <property type="project" value="UniProtKB-SubCell"/>
</dbReference>
<dbReference type="Proteomes" id="UP001175228">
    <property type="component" value="Unassembled WGS sequence"/>
</dbReference>
<feature type="compositionally biased region" description="Pro residues" evidence="6">
    <location>
        <begin position="406"/>
        <end position="416"/>
    </location>
</feature>
<feature type="region of interest" description="Disordered" evidence="6">
    <location>
        <begin position="1"/>
        <end position="32"/>
    </location>
</feature>
<dbReference type="Gene3D" id="1.10.10.60">
    <property type="entry name" value="Homeodomain-like"/>
    <property type="match status" value="3"/>
</dbReference>
<feature type="DNA-binding region" description="Homeobox" evidence="4">
    <location>
        <begin position="9"/>
        <end position="68"/>
    </location>
</feature>
<feature type="domain" description="Homeobox" evidence="7">
    <location>
        <begin position="7"/>
        <end position="67"/>
    </location>
</feature>
<dbReference type="PANTHER" id="PTHR24324">
    <property type="entry name" value="HOMEOBOX PROTEIN HHEX"/>
    <property type="match status" value="1"/>
</dbReference>
<dbReference type="InterPro" id="IPR001356">
    <property type="entry name" value="HD"/>
</dbReference>
<comment type="subcellular location">
    <subcellularLocation>
        <location evidence="4 5">Nucleus</location>
    </subcellularLocation>
</comment>
<comment type="caution">
    <text evidence="8">The sequence shown here is derived from an EMBL/GenBank/DDBJ whole genome shotgun (WGS) entry which is preliminary data.</text>
</comment>
<evidence type="ECO:0000313" key="8">
    <source>
        <dbReference type="EMBL" id="KAK0505734.1"/>
    </source>
</evidence>